<dbReference type="HOGENOM" id="CLU_049275_1_0_1"/>
<dbReference type="PROSITE" id="PS00156">
    <property type="entry name" value="OMPDECASE"/>
    <property type="match status" value="1"/>
</dbReference>
<comment type="similarity">
    <text evidence="4">In the C-terminal section; belongs to the OMP decarboxylase family.</text>
</comment>
<evidence type="ECO:0000256" key="6">
    <source>
        <dbReference type="ARBA" id="ARBA00012321"/>
    </source>
</evidence>
<evidence type="ECO:0000256" key="18">
    <source>
        <dbReference type="PIRSR" id="PIRSR614732-1"/>
    </source>
</evidence>
<dbReference type="InterPro" id="IPR018089">
    <property type="entry name" value="OMPdecase_AS"/>
</dbReference>
<protein>
    <recommendedName>
        <fullName evidence="7">Uridine 5'-monophosphate synthase</fullName>
        <ecNumber evidence="5">2.4.2.10</ecNumber>
        <ecNumber evidence="6">4.1.1.23</ecNumber>
    </recommendedName>
</protein>
<dbReference type="Pfam" id="PF00156">
    <property type="entry name" value="Pribosyltran"/>
    <property type="match status" value="1"/>
</dbReference>
<dbReference type="InterPro" id="IPR001754">
    <property type="entry name" value="OMPdeCOase_dom"/>
</dbReference>
<dbReference type="InterPro" id="IPR004467">
    <property type="entry name" value="Or_phspho_trans_dom"/>
</dbReference>
<comment type="catalytic activity">
    <reaction evidence="14">
        <text>orotidine 5'-phosphate + H(+) = UMP + CO2</text>
        <dbReference type="Rhea" id="RHEA:11596"/>
        <dbReference type="ChEBI" id="CHEBI:15378"/>
        <dbReference type="ChEBI" id="CHEBI:16526"/>
        <dbReference type="ChEBI" id="CHEBI:57538"/>
        <dbReference type="ChEBI" id="CHEBI:57865"/>
        <dbReference type="EC" id="4.1.1.23"/>
    </reaction>
    <physiologicalReaction direction="left-to-right" evidence="14">
        <dbReference type="Rhea" id="RHEA:11597"/>
    </physiologicalReaction>
</comment>
<evidence type="ECO:0000313" key="21">
    <source>
        <dbReference type="EMBL" id="ESO91778.1"/>
    </source>
</evidence>
<comment type="pathway">
    <text evidence="2">Pyrimidine metabolism; UMP biosynthesis via de novo pathway; UMP from orotate: step 1/2.</text>
</comment>
<feature type="active site" description="For OMPdecase activity" evidence="18">
    <location>
        <position position="315"/>
    </location>
</feature>
<dbReference type="SMART" id="SM00934">
    <property type="entry name" value="OMPdecase"/>
    <property type="match status" value="1"/>
</dbReference>
<dbReference type="FunFam" id="3.40.50.2020:FF:000025">
    <property type="entry name" value="Uridine monophosphate synthetase"/>
    <property type="match status" value="1"/>
</dbReference>
<dbReference type="PANTHER" id="PTHR19278:SF9">
    <property type="entry name" value="URIDINE 5'-MONOPHOSPHATE SYNTHASE"/>
    <property type="match status" value="1"/>
</dbReference>
<evidence type="ECO:0000256" key="16">
    <source>
        <dbReference type="ARBA" id="ARBA00060327"/>
    </source>
</evidence>
<evidence type="ECO:0000256" key="9">
    <source>
        <dbReference type="ARBA" id="ARBA00022679"/>
    </source>
</evidence>
<evidence type="ECO:0000256" key="4">
    <source>
        <dbReference type="ARBA" id="ARBA00009769"/>
    </source>
</evidence>
<dbReference type="OrthoDB" id="10263753at2759"/>
<dbReference type="UniPathway" id="UPA00070">
    <property type="reaction ID" value="UER00119"/>
</dbReference>
<dbReference type="OMA" id="SAKHVCG"/>
<feature type="binding site" evidence="19">
    <location>
        <position position="279"/>
    </location>
    <ligand>
        <name>substrate</name>
    </ligand>
</feature>
<dbReference type="EC" id="2.4.2.10" evidence="5"/>
<dbReference type="GO" id="GO:0004590">
    <property type="term" value="F:orotidine-5'-phosphate decarboxylase activity"/>
    <property type="evidence" value="ECO:0007669"/>
    <property type="project" value="UniProtKB-EC"/>
</dbReference>
<evidence type="ECO:0000256" key="12">
    <source>
        <dbReference type="ARBA" id="ARBA00023239"/>
    </source>
</evidence>
<reference evidence="21 22" key="1">
    <citation type="journal article" date="2013" name="Nature">
        <title>Insights into bilaterian evolution from three spiralian genomes.</title>
        <authorList>
            <person name="Simakov O."/>
            <person name="Marletaz F."/>
            <person name="Cho S.J."/>
            <person name="Edsinger-Gonzales E."/>
            <person name="Havlak P."/>
            <person name="Hellsten U."/>
            <person name="Kuo D.H."/>
            <person name="Larsson T."/>
            <person name="Lv J."/>
            <person name="Arendt D."/>
            <person name="Savage R."/>
            <person name="Osoegawa K."/>
            <person name="de Jong P."/>
            <person name="Grimwood J."/>
            <person name="Chapman J.A."/>
            <person name="Shapiro H."/>
            <person name="Aerts A."/>
            <person name="Otillar R.P."/>
            <person name="Terry A.Y."/>
            <person name="Boore J.L."/>
            <person name="Grigoriev I.V."/>
            <person name="Lindberg D.R."/>
            <person name="Seaver E.C."/>
            <person name="Weisblat D.A."/>
            <person name="Putnam N.H."/>
            <person name="Rokhsar D.S."/>
        </authorList>
    </citation>
    <scope>NUCLEOTIDE SEQUENCE [LARGE SCALE GENOMIC DNA]</scope>
</reference>
<dbReference type="RefSeq" id="XP_009057450.1">
    <property type="nucleotide sequence ID" value="XM_009059202.1"/>
</dbReference>
<evidence type="ECO:0000256" key="19">
    <source>
        <dbReference type="PIRSR" id="PIRSR614732-2"/>
    </source>
</evidence>
<evidence type="ECO:0000256" key="3">
    <source>
        <dbReference type="ARBA" id="ARBA00006221"/>
    </source>
</evidence>
<feature type="binding site" evidence="19">
    <location>
        <position position="370"/>
    </location>
    <ligand>
        <name>substrate</name>
    </ligand>
</feature>
<feature type="binding site" evidence="19">
    <location>
        <position position="449"/>
    </location>
    <ligand>
        <name>substrate</name>
    </ligand>
</feature>
<dbReference type="CDD" id="cd06223">
    <property type="entry name" value="PRTases_typeI"/>
    <property type="match status" value="1"/>
</dbReference>
<comment type="catalytic activity">
    <reaction evidence="15">
        <text>orotidine 5'-phosphate + diphosphate = orotate + 5-phospho-alpha-D-ribose 1-diphosphate</text>
        <dbReference type="Rhea" id="RHEA:10380"/>
        <dbReference type="ChEBI" id="CHEBI:30839"/>
        <dbReference type="ChEBI" id="CHEBI:33019"/>
        <dbReference type="ChEBI" id="CHEBI:57538"/>
        <dbReference type="ChEBI" id="CHEBI:58017"/>
        <dbReference type="EC" id="2.4.2.10"/>
    </reaction>
    <physiologicalReaction direction="right-to-left" evidence="15">
        <dbReference type="Rhea" id="RHEA:10382"/>
    </physiologicalReaction>
</comment>
<dbReference type="InterPro" id="IPR029057">
    <property type="entry name" value="PRTase-like"/>
</dbReference>
<dbReference type="Pfam" id="PF00215">
    <property type="entry name" value="OMPdecase"/>
    <property type="match status" value="1"/>
</dbReference>
<comment type="similarity">
    <text evidence="3">In the N-terminal section; belongs to the purine/pyrimidine phosphoribosyltransferase family.</text>
</comment>
<feature type="binding site" evidence="19">
    <location>
        <position position="428"/>
    </location>
    <ligand>
        <name>substrate</name>
    </ligand>
</feature>
<dbReference type="InterPro" id="IPR000836">
    <property type="entry name" value="PRTase_dom"/>
</dbReference>
<evidence type="ECO:0000256" key="8">
    <source>
        <dbReference type="ARBA" id="ARBA00022676"/>
    </source>
</evidence>
<dbReference type="InterPro" id="IPR014732">
    <property type="entry name" value="OMPdecase"/>
</dbReference>
<dbReference type="KEGG" id="lgi:LOTGIDRAFT_217260"/>
<dbReference type="PANTHER" id="PTHR19278">
    <property type="entry name" value="OROTATE PHOSPHORIBOSYLTRANSFERASE"/>
    <property type="match status" value="1"/>
</dbReference>
<dbReference type="EC" id="4.1.1.23" evidence="6"/>
<keyword evidence="12" id="KW-0456">Lyase</keyword>
<dbReference type="GO" id="GO:0044205">
    <property type="term" value="P:'de novo' UMP biosynthetic process"/>
    <property type="evidence" value="ECO:0007669"/>
    <property type="project" value="UniProtKB-UniPathway"/>
</dbReference>
<sequence>MDVQANIDTEKLVLDLFEVEGVKFGNYTLKSGVQAPVYIDLRVVVSYPELMVRVSEMLWKASQNVKSEYKSICGVPYTALPLATCISAKENIPMLIRRKEAKGYGTKKLIEGKYNDGDNCLIIEDVCTSGSSVLDTVQALKTCGIKVSDAIVLLDREQGAVDVLKQHGITLHSVMGLNQVMEILERSKKIDCEMVEKVRSFLQVNRFTPSTNTQPCQPNQIKKLSFTERGKLCTNQMTKKLFGIMEEKKSNLVVSADFTQSQQILELVDKVGPHVCMVKTHIDIVEDFSQDFITKLLQMAQKHKFLLFEDRKYADIGNTVKLQYNNGIYHVSSWADIINAHCISGLGVLAALKQIGLEKNKGCLLVAEMSSTGNMITAEYTAATVKLAEENKDFVIGFICQNRLSDDPTLLHLTPGVQLKKGSDDLGQQYLTPEEVISKRGNDVIIVGRGITQSADVINTAIAYKQSAYNAYCQLLQ</sequence>
<keyword evidence="13" id="KW-0511">Multifunctional enzyme</keyword>
<gene>
    <name evidence="21" type="ORF">LOTGIDRAFT_217260</name>
</gene>
<feature type="binding site" evidence="19">
    <location>
        <position position="448"/>
    </location>
    <ligand>
        <name>substrate</name>
    </ligand>
</feature>
<keyword evidence="11" id="KW-0665">Pyrimidine biosynthesis</keyword>
<evidence type="ECO:0000256" key="14">
    <source>
        <dbReference type="ARBA" id="ARBA00051583"/>
    </source>
</evidence>
<dbReference type="NCBIfam" id="TIGR00336">
    <property type="entry name" value="pyrE"/>
    <property type="match status" value="1"/>
</dbReference>
<keyword evidence="10" id="KW-0210">Decarboxylase</keyword>
<dbReference type="Gene3D" id="3.40.50.2020">
    <property type="match status" value="1"/>
</dbReference>
<evidence type="ECO:0000256" key="2">
    <source>
        <dbReference type="ARBA" id="ARBA00004889"/>
    </source>
</evidence>
<dbReference type="SUPFAM" id="SSF53271">
    <property type="entry name" value="PRTase-like"/>
    <property type="match status" value="1"/>
</dbReference>
<dbReference type="GeneID" id="20246699"/>
<evidence type="ECO:0000313" key="22">
    <source>
        <dbReference type="Proteomes" id="UP000030746"/>
    </source>
</evidence>
<evidence type="ECO:0000256" key="10">
    <source>
        <dbReference type="ARBA" id="ARBA00022793"/>
    </source>
</evidence>
<organism evidence="21 22">
    <name type="scientific">Lottia gigantea</name>
    <name type="common">Giant owl limpet</name>
    <dbReference type="NCBI Taxonomy" id="225164"/>
    <lineage>
        <taxon>Eukaryota</taxon>
        <taxon>Metazoa</taxon>
        <taxon>Spiralia</taxon>
        <taxon>Lophotrochozoa</taxon>
        <taxon>Mollusca</taxon>
        <taxon>Gastropoda</taxon>
        <taxon>Patellogastropoda</taxon>
        <taxon>Lottioidea</taxon>
        <taxon>Lottiidae</taxon>
        <taxon>Lottia</taxon>
    </lineage>
</organism>
<evidence type="ECO:0000256" key="1">
    <source>
        <dbReference type="ARBA" id="ARBA00004861"/>
    </source>
</evidence>
<dbReference type="CTD" id="20246699"/>
<feature type="domain" description="Orotidine 5'-phosphate decarboxylase" evidence="20">
    <location>
        <begin position="251"/>
        <end position="464"/>
    </location>
</feature>
<dbReference type="SUPFAM" id="SSF51366">
    <property type="entry name" value="Ribulose-phoshate binding barrel"/>
    <property type="match status" value="1"/>
</dbReference>
<dbReference type="STRING" id="225164.V3ZKD1"/>
<evidence type="ECO:0000256" key="15">
    <source>
        <dbReference type="ARBA" id="ARBA00051700"/>
    </source>
</evidence>
<comment type="subunit">
    <text evidence="17">Homodimer; dimerization is required for enzymatic activity.</text>
</comment>
<dbReference type="InterPro" id="IPR013785">
    <property type="entry name" value="Aldolase_TIM"/>
</dbReference>
<dbReference type="FunFam" id="3.20.20.70:FF:000092">
    <property type="entry name" value="Uridine monophosphate synthetase"/>
    <property type="match status" value="1"/>
</dbReference>
<dbReference type="Gene3D" id="3.20.20.70">
    <property type="entry name" value="Aldolase class I"/>
    <property type="match status" value="1"/>
</dbReference>
<dbReference type="CDD" id="cd04725">
    <property type="entry name" value="OMP_decarboxylase_like"/>
    <property type="match status" value="1"/>
</dbReference>
<comment type="pathway">
    <text evidence="1">Pyrimidine metabolism; UMP biosynthesis via de novo pathway; UMP from orotate: step 2/2.</text>
</comment>
<proteinExistence type="inferred from homology"/>
<comment type="function">
    <text evidence="16">Bifunctional enzyme catalyzing the last two steps of de novo pyrimidine biosynthesis, orotate phosphoribosyltransferase (OPRT), which converts orotate to orotidine-5'-monophosphate (OMP), and orotidine-5'-monophosphate decarboxylase (ODC), the terminal enzymatic reaction that decarboxylates OMP to uridine monophosphate (UMP).</text>
</comment>
<dbReference type="GO" id="GO:0006207">
    <property type="term" value="P:'de novo' pyrimidine nucleobase biosynthetic process"/>
    <property type="evidence" value="ECO:0007669"/>
    <property type="project" value="InterPro"/>
</dbReference>
<accession>V3ZKD1</accession>
<feature type="active site" description="For OMPdecase activity" evidence="18">
    <location>
        <position position="312"/>
    </location>
</feature>
<keyword evidence="9" id="KW-0808">Transferase</keyword>
<evidence type="ECO:0000259" key="20">
    <source>
        <dbReference type="SMART" id="SM00934"/>
    </source>
</evidence>
<dbReference type="GO" id="GO:0004588">
    <property type="term" value="F:orotate phosphoribosyltransferase activity"/>
    <property type="evidence" value="ECO:0007669"/>
    <property type="project" value="UniProtKB-EC"/>
</dbReference>
<evidence type="ECO:0000256" key="5">
    <source>
        <dbReference type="ARBA" id="ARBA00011971"/>
    </source>
</evidence>
<dbReference type="NCBIfam" id="TIGR01740">
    <property type="entry name" value="pyrF"/>
    <property type="match status" value="1"/>
</dbReference>
<name>V3ZKD1_LOTGI</name>
<dbReference type="HAMAP" id="MF_01208">
    <property type="entry name" value="PyrE"/>
    <property type="match status" value="1"/>
</dbReference>
<evidence type="ECO:0000256" key="11">
    <source>
        <dbReference type="ARBA" id="ARBA00022975"/>
    </source>
</evidence>
<dbReference type="AlphaFoldDB" id="V3ZKD1"/>
<feature type="active site" description="For OMPdecase activity" evidence="18">
    <location>
        <position position="310"/>
    </location>
</feature>
<evidence type="ECO:0000256" key="7">
    <source>
        <dbReference type="ARBA" id="ARBA00015047"/>
    </source>
</evidence>
<keyword evidence="8" id="KW-0328">Glycosyltransferase</keyword>
<dbReference type="InterPro" id="IPR023031">
    <property type="entry name" value="OPRT"/>
</dbReference>
<dbReference type="EMBL" id="KB202199">
    <property type="protein sequence ID" value="ESO91778.1"/>
    <property type="molecule type" value="Genomic_DNA"/>
</dbReference>
<keyword evidence="22" id="KW-1185">Reference proteome</keyword>
<evidence type="ECO:0000256" key="17">
    <source>
        <dbReference type="ARBA" id="ARBA00063898"/>
    </source>
</evidence>
<dbReference type="InterPro" id="IPR011060">
    <property type="entry name" value="RibuloseP-bd_barrel"/>
</dbReference>
<feature type="binding site" evidence="19">
    <location>
        <position position="257"/>
    </location>
    <ligand>
        <name>substrate</name>
    </ligand>
</feature>
<dbReference type="Proteomes" id="UP000030746">
    <property type="component" value="Unassembled WGS sequence"/>
</dbReference>
<evidence type="ECO:0000256" key="13">
    <source>
        <dbReference type="ARBA" id="ARBA00023268"/>
    </source>
</evidence>